<reference evidence="3" key="2">
    <citation type="submission" date="2021-02" db="EMBL/GenBank/DDBJ databases">
        <title>Sulfurospirillum tamanensis sp. nov.</title>
        <authorList>
            <person name="Merkel A.Y."/>
        </authorList>
    </citation>
    <scope>NUCLEOTIDE SEQUENCE [LARGE SCALE GENOMIC DNA]</scope>
    <source>
        <strain evidence="3">T05b</strain>
    </source>
</reference>
<protein>
    <submittedName>
        <fullName evidence="2">DUF814 domain-containing protein</fullName>
    </submittedName>
</protein>
<dbReference type="Proteomes" id="UP000703590">
    <property type="component" value="Unassembled WGS sequence"/>
</dbReference>
<comment type="caution">
    <text evidence="2">The sequence shown here is derived from an EMBL/GenBank/DDBJ whole genome shotgun (WGS) entry which is preliminary data.</text>
</comment>
<dbReference type="Pfam" id="PF05833">
    <property type="entry name" value="NFACT_N"/>
    <property type="match status" value="2"/>
</dbReference>
<organism evidence="2 3">
    <name type="scientific">Sulfurospirillum tamanense</name>
    <dbReference type="NCBI Taxonomy" id="2813362"/>
    <lineage>
        <taxon>Bacteria</taxon>
        <taxon>Pseudomonadati</taxon>
        <taxon>Campylobacterota</taxon>
        <taxon>Epsilonproteobacteria</taxon>
        <taxon>Campylobacterales</taxon>
        <taxon>Sulfurospirillaceae</taxon>
        <taxon>Sulfurospirillum</taxon>
    </lineage>
</organism>
<keyword evidence="3" id="KW-1185">Reference proteome</keyword>
<feature type="domain" description="NFACT RNA-binding" evidence="1">
    <location>
        <begin position="341"/>
        <end position="421"/>
    </location>
</feature>
<dbReference type="RefSeq" id="WP_205458989.1">
    <property type="nucleotide sequence ID" value="NZ_JAFHKK010000012.1"/>
</dbReference>
<dbReference type="PANTHER" id="PTHR15239:SF6">
    <property type="entry name" value="RIBOSOME QUALITY CONTROL COMPLEX SUBUNIT NEMF"/>
    <property type="match status" value="1"/>
</dbReference>
<evidence type="ECO:0000313" key="2">
    <source>
        <dbReference type="EMBL" id="MBN2964437.1"/>
    </source>
</evidence>
<reference evidence="2 3" key="3">
    <citation type="submission" date="2021-02" db="EMBL/GenBank/DDBJ databases">
        <authorList>
            <person name="Merkel A.Y."/>
        </authorList>
    </citation>
    <scope>NUCLEOTIDE SEQUENCE [LARGE SCALE GENOMIC DNA]</scope>
    <source>
        <strain evidence="2 3">T05b</strain>
    </source>
</reference>
<gene>
    <name evidence="2" type="ORF">JWV37_06575</name>
</gene>
<evidence type="ECO:0000259" key="1">
    <source>
        <dbReference type="Pfam" id="PF05670"/>
    </source>
</evidence>
<dbReference type="EMBL" id="JAFHKK010000012">
    <property type="protein sequence ID" value="MBN2964437.1"/>
    <property type="molecule type" value="Genomic_DNA"/>
</dbReference>
<dbReference type="PANTHER" id="PTHR15239">
    <property type="entry name" value="NUCLEAR EXPORT MEDIATOR FACTOR NEMF"/>
    <property type="match status" value="1"/>
</dbReference>
<name>A0ABS2WRY3_9BACT</name>
<sequence length="441" mass="50762">MKQYQLQELAQYLSHFRKIHVIERVDDMVLKIVFDRHEPLFFDLRRGDAHVFMCEDFKRAKVYGAPFDVLLRKYFAKATLLHVEVPEGNRIMRLHVSASNQYKASEYVLQLEFTGRNTNVIMLDTQEIVQEALRHIDASVSFRSVKVGEPLLALPPREFSETKAPFVLPEALFEAYEERNSARLTQAISLKKAQLAKKLERFRAHLGKLESEEELEAKAQVLYYEGSLVLANLHRIPPYAPQVEVEDFEQKPYTLNLPPNARTPQEAANLLFSQAKKLRQKASSLHIERENLEGKIAFWERLDGVLGRAKSVEELNILLPKQTHAKKTQRENLSYESFYIEGHKVMVGKNEKGNIALLKEAKKSDVWLHVKDMPSSHVIIRTDKQSVPSQVLSFAAKLCVEFSQTQGGNYLVDYTPRRNVKMVQGALVHYVEYQTLSVTKE</sequence>
<evidence type="ECO:0000313" key="3">
    <source>
        <dbReference type="Proteomes" id="UP000703590"/>
    </source>
</evidence>
<dbReference type="Gene3D" id="2.30.310.10">
    <property type="entry name" value="ibrinogen binding protein from staphylococcus aureus domain"/>
    <property type="match status" value="1"/>
</dbReference>
<dbReference type="Pfam" id="PF05670">
    <property type="entry name" value="NFACT-R_1"/>
    <property type="match status" value="1"/>
</dbReference>
<proteinExistence type="predicted"/>
<reference evidence="2 3" key="1">
    <citation type="submission" date="2021-02" db="EMBL/GenBank/DDBJ databases">
        <title>Sulfurospirillum tamanensis sp. nov.</title>
        <authorList>
            <person name="Frolova A."/>
            <person name="Merkel A."/>
            <person name="Slobodkin A."/>
        </authorList>
    </citation>
    <scope>NUCLEOTIDE SEQUENCE [LARGE SCALE GENOMIC DNA]</scope>
    <source>
        <strain evidence="2 3">T05b</strain>
    </source>
</reference>
<dbReference type="InterPro" id="IPR008532">
    <property type="entry name" value="NFACT_RNA-bd"/>
</dbReference>
<accession>A0ABS2WRY3</accession>
<dbReference type="InterPro" id="IPR051608">
    <property type="entry name" value="RQC_Subunit_NEMF"/>
</dbReference>